<gene>
    <name evidence="5" type="ORF">AVDCRST_MAG59-2773</name>
</gene>
<dbReference type="GO" id="GO:0004053">
    <property type="term" value="F:arginase activity"/>
    <property type="evidence" value="ECO:0007669"/>
    <property type="project" value="UniProtKB-EC"/>
</dbReference>
<evidence type="ECO:0000256" key="3">
    <source>
        <dbReference type="ARBA" id="ARBA00023211"/>
    </source>
</evidence>
<dbReference type="Pfam" id="PF00491">
    <property type="entry name" value="Arginase"/>
    <property type="match status" value="1"/>
</dbReference>
<keyword evidence="2 5" id="KW-0378">Hydrolase</keyword>
<dbReference type="PROSITE" id="PS51409">
    <property type="entry name" value="ARGINASE_2"/>
    <property type="match status" value="1"/>
</dbReference>
<dbReference type="InterPro" id="IPR006035">
    <property type="entry name" value="Ureohydrolase"/>
</dbReference>
<dbReference type="EMBL" id="CADCWF010000180">
    <property type="protein sequence ID" value="CAA9563256.1"/>
    <property type="molecule type" value="Genomic_DNA"/>
</dbReference>
<dbReference type="SUPFAM" id="SSF52768">
    <property type="entry name" value="Arginase/deacetylase"/>
    <property type="match status" value="1"/>
</dbReference>
<reference evidence="5" key="1">
    <citation type="submission" date="2020-02" db="EMBL/GenBank/DDBJ databases">
        <authorList>
            <person name="Meier V. D."/>
        </authorList>
    </citation>
    <scope>NUCLEOTIDE SEQUENCE</scope>
    <source>
        <strain evidence="5">AVDCRST_MAG59</strain>
    </source>
</reference>
<evidence type="ECO:0000313" key="5">
    <source>
        <dbReference type="EMBL" id="CAA9563256.1"/>
    </source>
</evidence>
<dbReference type="EC" id="3.5.3.1" evidence="5"/>
<evidence type="ECO:0000256" key="2">
    <source>
        <dbReference type="ARBA" id="ARBA00022801"/>
    </source>
</evidence>
<dbReference type="PRINTS" id="PR00116">
    <property type="entry name" value="ARGINASE"/>
</dbReference>
<name>A0A6J4V246_9BACT</name>
<dbReference type="Gene3D" id="3.40.800.10">
    <property type="entry name" value="Ureohydrolase domain"/>
    <property type="match status" value="1"/>
</dbReference>
<proteinExistence type="inferred from homology"/>
<dbReference type="AlphaFoldDB" id="A0A6J4V246"/>
<evidence type="ECO:0000256" key="4">
    <source>
        <dbReference type="PROSITE-ProRule" id="PRU00742"/>
    </source>
</evidence>
<comment type="similarity">
    <text evidence="4">Belongs to the arginase family.</text>
</comment>
<sequence>MTTASTPGLRVVQVRYTGHEPTPPDADPLPTYTTSDAYDLLGPATLVEPTFPEARRDAEPTVNLGLLGGEIAGAVAAGRRAGRPVLVAGGNCTVAPGVVGGLQAAHGPAARIGLVWLDAHGDFNTPRTTRSGMLGGMPVAVAAGLAWPRWRELARQETPLPTDRILMVDVRNLDPEEAQLVRATEAVVASPAPGFPGAELGPAVADLAERCDLLYLHVDVDILDERFVPNHPTREPHGPDLDRVMEAIATVMATGKVAVYAVVSAWADGAGGEVAVASGLGLLSGGVEAWVRHGGPADG</sequence>
<dbReference type="PANTHER" id="PTHR43782">
    <property type="entry name" value="ARGINASE"/>
    <property type="match status" value="1"/>
</dbReference>
<protein>
    <submittedName>
        <fullName evidence="5">Arginase</fullName>
        <ecNumber evidence="5">3.5.3.1</ecNumber>
    </submittedName>
</protein>
<organism evidence="5">
    <name type="scientific">uncultured Thermomicrobiales bacterium</name>
    <dbReference type="NCBI Taxonomy" id="1645740"/>
    <lineage>
        <taxon>Bacteria</taxon>
        <taxon>Pseudomonadati</taxon>
        <taxon>Thermomicrobiota</taxon>
        <taxon>Thermomicrobia</taxon>
        <taxon>Thermomicrobiales</taxon>
        <taxon>environmental samples</taxon>
    </lineage>
</organism>
<keyword evidence="3" id="KW-0464">Manganese</keyword>
<accession>A0A6J4V246</accession>
<dbReference type="GO" id="GO:0030145">
    <property type="term" value="F:manganese ion binding"/>
    <property type="evidence" value="ECO:0007669"/>
    <property type="project" value="TreeGrafter"/>
</dbReference>
<dbReference type="InterPro" id="IPR023696">
    <property type="entry name" value="Ureohydrolase_dom_sf"/>
</dbReference>
<dbReference type="PANTHER" id="PTHR43782:SF3">
    <property type="entry name" value="ARGINASE"/>
    <property type="match status" value="1"/>
</dbReference>
<keyword evidence="1" id="KW-0479">Metal-binding</keyword>
<evidence type="ECO:0000256" key="1">
    <source>
        <dbReference type="ARBA" id="ARBA00022723"/>
    </source>
</evidence>
<dbReference type="GO" id="GO:0005829">
    <property type="term" value="C:cytosol"/>
    <property type="evidence" value="ECO:0007669"/>
    <property type="project" value="TreeGrafter"/>
</dbReference>